<feature type="coiled-coil region" evidence="6">
    <location>
        <begin position="25"/>
        <end position="52"/>
    </location>
</feature>
<dbReference type="GO" id="GO:0005737">
    <property type="term" value="C:cytoplasm"/>
    <property type="evidence" value="ECO:0007669"/>
    <property type="project" value="UniProtKB-SubCell"/>
</dbReference>
<comment type="similarity">
    <text evidence="1 5">Belongs to the EF-Ts family.</text>
</comment>
<protein>
    <recommendedName>
        <fullName evidence="2 5">Elongation factor Ts</fullName>
        <shortName evidence="5">EF-Ts</shortName>
    </recommendedName>
</protein>
<evidence type="ECO:0000256" key="3">
    <source>
        <dbReference type="ARBA" id="ARBA00022768"/>
    </source>
</evidence>
<keyword evidence="4 5" id="KW-0648">Protein biosynthesis</keyword>
<dbReference type="Gene3D" id="3.30.479.20">
    <property type="entry name" value="Elongation factor Ts, dimerisation domain"/>
    <property type="match status" value="1"/>
</dbReference>
<evidence type="ECO:0000313" key="8">
    <source>
        <dbReference type="EMBL" id="PIR46429.1"/>
    </source>
</evidence>
<dbReference type="GO" id="GO:0003746">
    <property type="term" value="F:translation elongation factor activity"/>
    <property type="evidence" value="ECO:0007669"/>
    <property type="project" value="UniProtKB-UniRule"/>
</dbReference>
<keyword evidence="5" id="KW-0963">Cytoplasm</keyword>
<dbReference type="InterPro" id="IPR018101">
    <property type="entry name" value="Transl_elong_Ts_CS"/>
</dbReference>
<feature type="region of interest" description="Involved in Mg(2+) ion dislocation from EF-Tu" evidence="5">
    <location>
        <begin position="80"/>
        <end position="83"/>
    </location>
</feature>
<dbReference type="Proteomes" id="UP000230833">
    <property type="component" value="Unassembled WGS sequence"/>
</dbReference>
<evidence type="ECO:0000256" key="6">
    <source>
        <dbReference type="SAM" id="Coils"/>
    </source>
</evidence>
<dbReference type="InterPro" id="IPR036402">
    <property type="entry name" value="EF-Ts_dimer_sf"/>
</dbReference>
<feature type="domain" description="Translation elongation factor EFTs/EF1B dimerisation" evidence="7">
    <location>
        <begin position="71"/>
        <end position="147"/>
    </location>
</feature>
<dbReference type="PROSITE" id="PS01127">
    <property type="entry name" value="EF_TS_2"/>
    <property type="match status" value="1"/>
</dbReference>
<dbReference type="Gene3D" id="1.10.8.10">
    <property type="entry name" value="DNA helicase RuvA subunit, C-terminal domain"/>
    <property type="match status" value="1"/>
</dbReference>
<dbReference type="InterPro" id="IPR001816">
    <property type="entry name" value="Transl_elong_EFTs/EF1B"/>
</dbReference>
<comment type="caution">
    <text evidence="8">The sequence shown here is derived from an EMBL/GenBank/DDBJ whole genome shotgun (WGS) entry which is preliminary data.</text>
</comment>
<organism evidence="8 9">
    <name type="scientific">Candidatus Vogelbacteria bacterium CG10_big_fil_rev_8_21_14_0_10_45_14</name>
    <dbReference type="NCBI Taxonomy" id="1975042"/>
    <lineage>
        <taxon>Bacteria</taxon>
        <taxon>Candidatus Vogeliibacteriota</taxon>
    </lineage>
</organism>
<dbReference type="PANTHER" id="PTHR11741:SF0">
    <property type="entry name" value="ELONGATION FACTOR TS, MITOCHONDRIAL"/>
    <property type="match status" value="1"/>
</dbReference>
<dbReference type="EMBL" id="PCYL01000045">
    <property type="protein sequence ID" value="PIR46429.1"/>
    <property type="molecule type" value="Genomic_DNA"/>
</dbReference>
<sequence length="156" mass="16893">MSNTENIKILREETGLSFAQIKTALEKSGDDMDKARKELQTLATKVAEKKADREFGSATVASYIHAGGKTGVLLELSCETDFVSANEEFKTLARDIAMHIAAMQPVNKDELLDQPFVKNPDITIGSLLEGAVQKFGENTAITRAVWYAVGGEGATL</sequence>
<evidence type="ECO:0000256" key="1">
    <source>
        <dbReference type="ARBA" id="ARBA00005532"/>
    </source>
</evidence>
<evidence type="ECO:0000256" key="2">
    <source>
        <dbReference type="ARBA" id="ARBA00016956"/>
    </source>
</evidence>
<gene>
    <name evidence="5" type="primary">tsf</name>
    <name evidence="8" type="ORF">COV07_04155</name>
</gene>
<dbReference type="SUPFAM" id="SSF54713">
    <property type="entry name" value="Elongation factor Ts (EF-Ts), dimerisation domain"/>
    <property type="match status" value="1"/>
</dbReference>
<reference evidence="8 9" key="1">
    <citation type="submission" date="2017-09" db="EMBL/GenBank/DDBJ databases">
        <title>Depth-based differentiation of microbial function through sediment-hosted aquifers and enrichment of novel symbionts in the deep terrestrial subsurface.</title>
        <authorList>
            <person name="Probst A.J."/>
            <person name="Ladd B."/>
            <person name="Jarett J.K."/>
            <person name="Geller-Mcgrath D.E."/>
            <person name="Sieber C.M."/>
            <person name="Emerson J.B."/>
            <person name="Anantharaman K."/>
            <person name="Thomas B.C."/>
            <person name="Malmstrom R."/>
            <person name="Stieglmeier M."/>
            <person name="Klingl A."/>
            <person name="Woyke T."/>
            <person name="Ryan C.M."/>
            <person name="Banfield J.F."/>
        </authorList>
    </citation>
    <scope>NUCLEOTIDE SEQUENCE [LARGE SCALE GENOMIC DNA]</scope>
    <source>
        <strain evidence="8">CG10_big_fil_rev_8_21_14_0_10_45_14</strain>
    </source>
</reference>
<dbReference type="AlphaFoldDB" id="A0A2H0RIR0"/>
<comment type="function">
    <text evidence="5">Associates with the EF-Tu.GDP complex and induces the exchange of GDP to GTP. It remains bound to the aminoacyl-tRNA.EF-Tu.GTP complex up to the GTP hydrolysis stage on the ribosome.</text>
</comment>
<dbReference type="SUPFAM" id="SSF46934">
    <property type="entry name" value="UBA-like"/>
    <property type="match status" value="1"/>
</dbReference>
<keyword evidence="6" id="KW-0175">Coiled coil</keyword>
<name>A0A2H0RIR0_9BACT</name>
<comment type="subcellular location">
    <subcellularLocation>
        <location evidence="5">Cytoplasm</location>
    </subcellularLocation>
</comment>
<proteinExistence type="inferred from homology"/>
<evidence type="ECO:0000256" key="4">
    <source>
        <dbReference type="ARBA" id="ARBA00022917"/>
    </source>
</evidence>
<dbReference type="HAMAP" id="MF_00050">
    <property type="entry name" value="EF_Ts"/>
    <property type="match status" value="1"/>
</dbReference>
<keyword evidence="3 5" id="KW-0251">Elongation factor</keyword>
<dbReference type="InterPro" id="IPR009060">
    <property type="entry name" value="UBA-like_sf"/>
</dbReference>
<accession>A0A2H0RIR0</accession>
<evidence type="ECO:0000313" key="9">
    <source>
        <dbReference type="Proteomes" id="UP000230833"/>
    </source>
</evidence>
<dbReference type="InterPro" id="IPR014039">
    <property type="entry name" value="Transl_elong_EFTs/EF1B_dimer"/>
</dbReference>
<dbReference type="Pfam" id="PF00889">
    <property type="entry name" value="EF_TS"/>
    <property type="match status" value="1"/>
</dbReference>
<dbReference type="PANTHER" id="PTHR11741">
    <property type="entry name" value="ELONGATION FACTOR TS"/>
    <property type="match status" value="1"/>
</dbReference>
<evidence type="ECO:0000259" key="7">
    <source>
        <dbReference type="Pfam" id="PF00889"/>
    </source>
</evidence>
<evidence type="ECO:0000256" key="5">
    <source>
        <dbReference type="HAMAP-Rule" id="MF_00050"/>
    </source>
</evidence>